<dbReference type="EMBL" id="CP002039">
    <property type="protein sequence ID" value="ADJ61550.1"/>
    <property type="molecule type" value="Genomic_DNA"/>
</dbReference>
<dbReference type="InterPro" id="IPR037026">
    <property type="entry name" value="Vgr_OB-fold_dom_sf"/>
</dbReference>
<dbReference type="SUPFAM" id="SSF69255">
    <property type="entry name" value="gp5 N-terminal domain-like"/>
    <property type="match status" value="1"/>
</dbReference>
<evidence type="ECO:0000256" key="1">
    <source>
        <dbReference type="ARBA" id="ARBA00005558"/>
    </source>
</evidence>
<dbReference type="KEGG" id="hse:Hsero_0020"/>
<dbReference type="AlphaFoldDB" id="D8ITQ9"/>
<dbReference type="Gene3D" id="3.55.50.10">
    <property type="entry name" value="Baseplate protein-like domains"/>
    <property type="match status" value="1"/>
</dbReference>
<dbReference type="RefSeq" id="WP_013232105.1">
    <property type="nucleotide sequence ID" value="NC_014323.1"/>
</dbReference>
<evidence type="ECO:0000259" key="3">
    <source>
        <dbReference type="Pfam" id="PF10106"/>
    </source>
</evidence>
<dbReference type="InterPro" id="IPR028244">
    <property type="entry name" value="T6SS_Rhs_Vgr_dom"/>
</dbReference>
<dbReference type="InterPro" id="IPR006533">
    <property type="entry name" value="T6SS_Vgr_RhsGE"/>
</dbReference>
<comment type="similarity">
    <text evidence="1">Belongs to the VgrG protein family.</text>
</comment>
<dbReference type="NCBIfam" id="TIGR03361">
    <property type="entry name" value="VI_Rhs_Vgr"/>
    <property type="match status" value="1"/>
</dbReference>
<dbReference type="InterPro" id="IPR018769">
    <property type="entry name" value="VgrG2_DUF2345"/>
</dbReference>
<dbReference type="STRING" id="757424.Hsero_0020"/>
<dbReference type="OrthoDB" id="1907165at2"/>
<feature type="domain" description="Gp5/Type VI secretion system Vgr protein OB-fold" evidence="2">
    <location>
        <begin position="481"/>
        <end position="529"/>
    </location>
</feature>
<keyword evidence="6" id="KW-1185">Reference proteome</keyword>
<dbReference type="SUPFAM" id="SSF69349">
    <property type="entry name" value="Phage fibre proteins"/>
    <property type="match status" value="1"/>
</dbReference>
<evidence type="ECO:0000259" key="2">
    <source>
        <dbReference type="Pfam" id="PF04717"/>
    </source>
</evidence>
<proteinExistence type="inferred from homology"/>
<dbReference type="InterPro" id="IPR006531">
    <property type="entry name" value="Gp5/Vgr_OB"/>
</dbReference>
<dbReference type="eggNOG" id="COG4253">
    <property type="taxonomic scope" value="Bacteria"/>
</dbReference>
<dbReference type="InterPro" id="IPR017847">
    <property type="entry name" value="T6SS_RhsGE_Vgr_subset"/>
</dbReference>
<name>D8ITQ9_HERSS</name>
<dbReference type="Pfam" id="PF04717">
    <property type="entry name" value="Phage_base_V"/>
    <property type="match status" value="1"/>
</dbReference>
<dbReference type="SUPFAM" id="SSF69279">
    <property type="entry name" value="Phage tail proteins"/>
    <property type="match status" value="2"/>
</dbReference>
<dbReference type="Pfam" id="PF05954">
    <property type="entry name" value="Phage_GPD"/>
    <property type="match status" value="1"/>
</dbReference>
<dbReference type="Gene3D" id="4.10.220.110">
    <property type="match status" value="1"/>
</dbReference>
<dbReference type="NCBIfam" id="TIGR01646">
    <property type="entry name" value="vgr_GE"/>
    <property type="match status" value="1"/>
</dbReference>
<evidence type="ECO:0000313" key="6">
    <source>
        <dbReference type="Proteomes" id="UP000000329"/>
    </source>
</evidence>
<protein>
    <submittedName>
        <fullName evidence="5">VGR-related protein</fullName>
    </submittedName>
</protein>
<evidence type="ECO:0000313" key="5">
    <source>
        <dbReference type="EMBL" id="ADJ61550.1"/>
    </source>
</evidence>
<dbReference type="Pfam" id="PF13296">
    <property type="entry name" value="T6SS_Vgr"/>
    <property type="match status" value="1"/>
</dbReference>
<dbReference type="HOGENOM" id="CLU_004121_1_3_4"/>
<dbReference type="eggNOG" id="COG3501">
    <property type="taxonomic scope" value="Bacteria"/>
</dbReference>
<feature type="domain" description="DUF2345" evidence="3">
    <location>
        <begin position="694"/>
        <end position="838"/>
    </location>
</feature>
<dbReference type="Proteomes" id="UP000000329">
    <property type="component" value="Chromosome"/>
</dbReference>
<dbReference type="Gene3D" id="2.30.110.50">
    <property type="match status" value="1"/>
</dbReference>
<evidence type="ECO:0000259" key="4">
    <source>
        <dbReference type="Pfam" id="PF13296"/>
    </source>
</evidence>
<feature type="domain" description="Putative type VI secretion system Rhs element associated Vgr" evidence="4">
    <location>
        <begin position="556"/>
        <end position="663"/>
    </location>
</feature>
<dbReference type="Gene3D" id="2.40.50.230">
    <property type="entry name" value="Gp5 N-terminal domain"/>
    <property type="match status" value="1"/>
</dbReference>
<reference evidence="5 6" key="1">
    <citation type="submission" date="2010-04" db="EMBL/GenBank/DDBJ databases">
        <title>The genome of Herbaspirillum seropedicae SmR1, an endophytic, nitrogen-fixing, plant-growth promoting beta-Proteobacteria.</title>
        <authorList>
            <person name="Pedrosa F.O."/>
            <person name="Monteiro R.A."/>
            <person name="Wassem R."/>
            <person name="Cruz L.M."/>
            <person name="Ayub R.A."/>
            <person name="Colauto N.B."/>
            <person name="Fernandez M.A."/>
            <person name="Fungaro M.H.P."/>
            <person name="Grisard E.C."/>
            <person name="Hungria M."/>
            <person name="Madeira H.M.F."/>
            <person name="Nodari R.O."/>
            <person name="Osaku C.A."/>
            <person name="Petzl-Erler M.L."/>
            <person name="Terenzi H."/>
            <person name="Vieira L.G.E."/>
            <person name="Almeida M.I.M."/>
            <person name="Alves L.R."/>
            <person name="Arantes O.M.N."/>
            <person name="Balsanelli E."/>
            <person name="Barcellos F.G."/>
            <person name="Baura V.A."/>
            <person name="Binde D.R."/>
            <person name="Campo R.J."/>
            <person name="Chubatsu L.S."/>
            <person name="Chueire L.M.O."/>
            <person name="Ciferri R.R."/>
            <person name="Correa L.C."/>
            <person name="da Conceicao Silva J.L."/>
            <person name="Dabul A.N.G."/>
            <person name="Dambros B.P."/>
            <person name="Faoro H."/>
            <person name="Favetti A."/>
            <person name="Friedermann G."/>
            <person name="Furlaneto M.C."/>
            <person name="Gasques L.S."/>
            <person name="Gimenes C.C.T."/>
            <person name="Gioppo N.M.R."/>
            <person name="Glienke-Blanco C."/>
            <person name="Godoy L.P."/>
            <person name="Guerra M.P."/>
            <person name="Karp S."/>
            <person name="Kava-Cordeiro V."/>
            <person name="Margarido V.P."/>
            <person name="Mathioni S.M."/>
            <person name="Menck-Soares M.A."/>
            <person name="Murace N.K."/>
            <person name="Nicolas M.F."/>
            <person name="Oliveira C.E.C."/>
            <person name="Pagnan N.A.B."/>
            <person name="Pamphile J.A."/>
            <person name="Patussi E.V."/>
            <person name="Pereira L.F.P."/>
            <person name="Pereira-Ferrari L."/>
            <person name="Pinto F.G.S."/>
            <person name="Precoma C."/>
            <person name="Prioli A.J."/>
            <person name="Prioli S.M.A.P."/>
            <person name="Raittz R.T."/>
            <person name="Ramos H.J.O."/>
            <person name="Ribeiro E.M.S.F."/>
            <person name="Rigo L.U."/>
            <person name="Rocha C.L.M.S.C."/>
            <person name="Rocha S.N."/>
            <person name="Santos K."/>
            <person name="Satori D."/>
            <person name="Silva A.G."/>
            <person name="Simao R.C.G."/>
            <person name="Soares M.A.M."/>
            <person name="Souza E.M."/>
            <person name="Steffens M.B.R."/>
            <person name="Steindel M."/>
            <person name="Tadra-Sfeir M.Z."/>
            <person name="Takahashi E.K."/>
            <person name="Torres R.A."/>
            <person name="Valle J.S."/>
            <person name="Vernal J.I."/>
            <person name="Vilas-Boas L.A."/>
            <person name="Watanabe M.A.E."/>
            <person name="Weiss V.A."/>
            <person name="Yates M.A."/>
            <person name="Souza E.M."/>
        </authorList>
    </citation>
    <scope>NUCLEOTIDE SEQUENCE [LARGE SCALE GENOMIC DNA]</scope>
    <source>
        <strain evidence="5 6">SmR1</strain>
    </source>
</reference>
<gene>
    <name evidence="5" type="ordered locus">Hsero_0020</name>
</gene>
<sequence>MLYRILSEALSTWTQKARAIRLRLPPSHQALQDALLVMHVTGRESLCGAMEYELLCLTSREDLALEDFVALPVEIQLVTDLGLLRTVCGFIAEAHAGQLDDELVSYRLVLRDALSLMGHRINTRVFLRASEADVTQALVSEWRQRSPLMASSFEVDWSLLAERFPAREFIMQHNESDADFLRRLWKRRGISWFIRPGEPPLPHQAGSPRHTLVLFDDAVQLPRNAAGAVSYRQDHAPAEEDGIVRWLGTRRLRAGSVSRHAWDHAQDGPMRSQVNTVAEQGELGDHFARLLDDYFIEAPHIADDREDFHQIATARMQRLAQETAEFQADSTIRALRVGEWIGVKDHPELDRRAAHEREFVITRLEVYAENNFPASLDEHVRLVARHHDSSLEDLAPLRRRCLAQGRRYLNRFTCVRRGTPLVAAFDPRVDLPAVRVQNAHVVGPAGEELYCDALGRIKLRFHGTRMQDHQHAGGAGASGSERDSAWVRVASHWAGRQWGAISLPRVGDEVLVDFLGGDPDKPIVVGRVYNGQSLPPAFSRVGSLPGNRFLAGIKSKEIQGQRYNQLRLDDTPQQISAQLASQHGQSELNLGWLTHPRAGGRSDARGEGAELRTDQALALRGGQGVLISAVMRQEASGTQLDRAEMLGLLHVLQDVQQQLATLAQTHHADDTQLQTFSRLRDQLDAWEAGSNTQAKSDGGGKPMVAVTAPAGVAITSDEGVALGAQKEIDLISVGNTQFSAGKKLLARVAESICLFAQRLGIQLVAANGKLQLQTHGGDVEVTSARRIVLTAADEIVLQAPRLRLQAQGAQIDLGGGVITQQSSGDHVIRSGNFHHVSGADSQPPGVELPASTMRTDERFILARRGSGRPHVRQRYRIELDDGSVIEGVTDEQGRTALSQDMAMRIARLRIVKE</sequence>
<organism evidence="5 6">
    <name type="scientific">Herbaspirillum seropedicae (strain SmR1)</name>
    <dbReference type="NCBI Taxonomy" id="757424"/>
    <lineage>
        <taxon>Bacteria</taxon>
        <taxon>Pseudomonadati</taxon>
        <taxon>Pseudomonadota</taxon>
        <taxon>Betaproteobacteria</taxon>
        <taxon>Burkholderiales</taxon>
        <taxon>Oxalobacteraceae</taxon>
        <taxon>Herbaspirillum</taxon>
    </lineage>
</organism>
<dbReference type="Pfam" id="PF10106">
    <property type="entry name" value="DUF2345"/>
    <property type="match status" value="1"/>
</dbReference>
<accession>D8ITQ9</accession>